<evidence type="ECO:0000256" key="1">
    <source>
        <dbReference type="ARBA" id="ARBA00004236"/>
    </source>
</evidence>
<protein>
    <submittedName>
        <fullName evidence="10">Scavenger receptor class B member 1-like</fullName>
    </submittedName>
</protein>
<evidence type="ECO:0000256" key="7">
    <source>
        <dbReference type="ARBA" id="ARBA00023180"/>
    </source>
</evidence>
<sequence length="531" mass="60274">MKMEIKYGISARMISMAAVGLLMVCTSTLMFVHSPLQTIIKLVLNLSDGSIFFNLWSAPPYDIFLKVYPFNITNMDEFLSGKEKMNITQLGPYVYREILTNQNASFNDEDGTVTYHPHREILFDPERSVGDPEKDIIMTTNIPLVGLQSYLNDESYFKNLAFSTVTKALGAKPIVNITVHQYLWGYTDNLIQYAHTLLPSWIDFKSFGIFERLMSRDNTNEVTIVKDPSKYHSTTDSLLTEEERMSQYHVTRWNNLAGLKDWGYEDMDPEDVSKCVLVEGAFDGTIFPRNMRHNRTLQLFRKAFCRPVPLNFIQDSVDENGFTVYEYKLADNMFDVTPENKCFCYKNKCVKGFQSIAPCYYGIPITLSQPHYLNADPESLNSVNGLSPDIELHGSVCQIQPDLGVPLRGNMRIQINLDVGQTRGNHHTKMFNGLQVPLFWVEITTEELPFVVVFLLNLVCKVLPISLEVVKYLLGLVGLLLMSGSAVCILFKARVTIPTGISLNSSEYTSIPIISIPADFLDKCEKRLSLK</sequence>
<keyword evidence="3" id="KW-1003">Cell membrane</keyword>
<feature type="transmembrane region" description="Helical" evidence="8">
    <location>
        <begin position="12"/>
        <end position="32"/>
    </location>
</feature>
<evidence type="ECO:0000313" key="9">
    <source>
        <dbReference type="Proteomes" id="UP000504635"/>
    </source>
</evidence>
<evidence type="ECO:0000256" key="5">
    <source>
        <dbReference type="ARBA" id="ARBA00022989"/>
    </source>
</evidence>
<comment type="subcellular location">
    <subcellularLocation>
        <location evidence="1">Cell membrane</location>
    </subcellularLocation>
</comment>
<feature type="transmembrane region" description="Helical" evidence="8">
    <location>
        <begin position="472"/>
        <end position="491"/>
    </location>
</feature>
<keyword evidence="7" id="KW-0325">Glycoprotein</keyword>
<evidence type="ECO:0000256" key="6">
    <source>
        <dbReference type="ARBA" id="ARBA00023136"/>
    </source>
</evidence>
<keyword evidence="6 8" id="KW-0472">Membrane</keyword>
<dbReference type="KEGG" id="soy:115891107"/>
<accession>A0A6J2YVZ3</accession>
<proteinExistence type="inferred from homology"/>
<keyword evidence="5 8" id="KW-1133">Transmembrane helix</keyword>
<evidence type="ECO:0000313" key="10">
    <source>
        <dbReference type="RefSeq" id="XP_030767356.1"/>
    </source>
</evidence>
<dbReference type="RefSeq" id="XP_030767356.1">
    <property type="nucleotide sequence ID" value="XM_030911496.1"/>
</dbReference>
<evidence type="ECO:0000256" key="4">
    <source>
        <dbReference type="ARBA" id="ARBA00022692"/>
    </source>
</evidence>
<dbReference type="InterPro" id="IPR002159">
    <property type="entry name" value="CD36_fam"/>
</dbReference>
<gene>
    <name evidence="10" type="primary">LOC115891107</name>
</gene>
<evidence type="ECO:0000256" key="3">
    <source>
        <dbReference type="ARBA" id="ARBA00022475"/>
    </source>
</evidence>
<dbReference type="OrthoDB" id="18585at2759"/>
<dbReference type="Proteomes" id="UP000504635">
    <property type="component" value="Unplaced"/>
</dbReference>
<dbReference type="InParanoid" id="A0A6J2YVZ3"/>
<dbReference type="FunCoup" id="A0A6J2YVZ3">
    <property type="interactions" value="16"/>
</dbReference>
<dbReference type="GO" id="GO:0005737">
    <property type="term" value="C:cytoplasm"/>
    <property type="evidence" value="ECO:0007669"/>
    <property type="project" value="TreeGrafter"/>
</dbReference>
<comment type="similarity">
    <text evidence="2">Belongs to the CD36 family.</text>
</comment>
<keyword evidence="4 8" id="KW-0812">Transmembrane</keyword>
<dbReference type="PANTHER" id="PTHR11923">
    <property type="entry name" value="SCAVENGER RECEPTOR CLASS B TYPE-1 SR-B1"/>
    <property type="match status" value="1"/>
</dbReference>
<dbReference type="GO" id="GO:0005886">
    <property type="term" value="C:plasma membrane"/>
    <property type="evidence" value="ECO:0007669"/>
    <property type="project" value="UniProtKB-SubCell"/>
</dbReference>
<dbReference type="PRINTS" id="PR01609">
    <property type="entry name" value="CD36FAMILY"/>
</dbReference>
<dbReference type="GeneID" id="115891107"/>
<reference evidence="10" key="1">
    <citation type="submission" date="2025-08" db="UniProtKB">
        <authorList>
            <consortium name="RefSeq"/>
        </authorList>
    </citation>
    <scope>IDENTIFICATION</scope>
    <source>
        <tissue evidence="10">Gonads</tissue>
    </source>
</reference>
<organism evidence="9 10">
    <name type="scientific">Sitophilus oryzae</name>
    <name type="common">Rice weevil</name>
    <name type="synonym">Curculio oryzae</name>
    <dbReference type="NCBI Taxonomy" id="7048"/>
    <lineage>
        <taxon>Eukaryota</taxon>
        <taxon>Metazoa</taxon>
        <taxon>Ecdysozoa</taxon>
        <taxon>Arthropoda</taxon>
        <taxon>Hexapoda</taxon>
        <taxon>Insecta</taxon>
        <taxon>Pterygota</taxon>
        <taxon>Neoptera</taxon>
        <taxon>Endopterygota</taxon>
        <taxon>Coleoptera</taxon>
        <taxon>Polyphaga</taxon>
        <taxon>Cucujiformia</taxon>
        <taxon>Curculionidae</taxon>
        <taxon>Dryophthorinae</taxon>
        <taxon>Sitophilus</taxon>
    </lineage>
</organism>
<dbReference type="AlphaFoldDB" id="A0A6J2YVZ3"/>
<dbReference type="PANTHER" id="PTHR11923:SF104">
    <property type="entry name" value="FI07620P"/>
    <property type="match status" value="1"/>
</dbReference>
<keyword evidence="9" id="KW-1185">Reference proteome</keyword>
<name>A0A6J2YVZ3_SITOR</name>
<dbReference type="GO" id="GO:0005044">
    <property type="term" value="F:scavenger receptor activity"/>
    <property type="evidence" value="ECO:0007669"/>
    <property type="project" value="TreeGrafter"/>
</dbReference>
<dbReference type="Pfam" id="PF01130">
    <property type="entry name" value="CD36"/>
    <property type="match status" value="1"/>
</dbReference>
<evidence type="ECO:0000256" key="8">
    <source>
        <dbReference type="SAM" id="Phobius"/>
    </source>
</evidence>
<evidence type="ECO:0000256" key="2">
    <source>
        <dbReference type="ARBA" id="ARBA00010532"/>
    </source>
</evidence>